<evidence type="ECO:0000259" key="7">
    <source>
        <dbReference type="PROSITE" id="PS50157"/>
    </source>
</evidence>
<accession>A0A0D2G5M8</accession>
<keyword evidence="3" id="KW-0560">Oxidoreductase</keyword>
<evidence type="ECO:0000313" key="9">
    <source>
        <dbReference type="Proteomes" id="UP000054266"/>
    </source>
</evidence>
<feature type="domain" description="C2H2-type" evidence="7">
    <location>
        <begin position="2080"/>
        <end position="2112"/>
    </location>
</feature>
<dbReference type="PROSITE" id="PS50157">
    <property type="entry name" value="ZINC_FINGER_C2H2_2"/>
    <property type="match status" value="6"/>
</dbReference>
<feature type="compositionally biased region" description="Basic and acidic residues" evidence="6">
    <location>
        <begin position="1036"/>
        <end position="1055"/>
    </location>
</feature>
<dbReference type="Pfam" id="PF00096">
    <property type="entry name" value="zf-C2H2"/>
    <property type="match status" value="3"/>
</dbReference>
<dbReference type="Pfam" id="PF13432">
    <property type="entry name" value="TPR_16"/>
    <property type="match status" value="1"/>
</dbReference>
<dbReference type="InterPro" id="IPR013087">
    <property type="entry name" value="Znf_C2H2_type"/>
</dbReference>
<sequence>MAALSSISILGDPSKNVVEAFHYHKILQGIIAGAEPAEWSDSSDSDTDEDEDYDDDDNEEDEEEDDDSDDNVSQGLTDEDDAGGDEGEKTDDEMGRNEDEGESPALKIPIYLLQPGTELTLPGSPRGCSNAQLRPDMWMSPPKLKMNSKMGFLSQLGNACIQAKVRDCRNPACLQKYKRMNETVPPCGWAPFRRWMLVAMSCQAAMTQEQKLSVAHTHIVHAAAACYSILRTFLWGRAKRPLEDVLDGPASEKINVAEVCNIIYYMVNIQAAGGTWYTDIGRWKQRHLLTITLPPISSALRTIQSLGICQTRLWSLVNLSHRKEGDLPDIVAALKPSARLFRHKDHDSCTPNKCNHTYMNTTKVIQLHTCAPNEPPGSICQQEKKFPVDILETALELGRGTAWSCKERRLCKADEPYIAISHVWADGTGIGLKNPGTVNRCLFDYFARIAERLDCKGMWWDTLSIPTDPKARSKALNRMNASYKNAKYTVVHDRYLLDFEWKDDGSPCLAIVLSGWFTRGWTALELAMSEKVKVLYKGPDRNTPLMKDLDEDILAKDPASASRAYWLASSLIRRLRQKVGNVPDLLAVLKPRFTTKSKDRVEIAGLLAGIRDLNYNAFEGDLIQDILRSFGTIPHSCLLHGTPTLRDSGKFSWCPTSLDDMPIDLSSHMMSSANKTLNKDDLLEIDPAGAVKGWWSYRPVCEHDIKHKRLSPIGSDLVTEVKIGVALHDWRSCLLLVEDDDDEADDSMDVNVALLVTLVGADSEDYCLECRYVGAVRVTADTPDENCEDEIWDLEVVRIGNDAGKSPMELPEALKILDYDVDDDDDDDDDNENDNDDNDDDRNNEAKNGQETLLESSIQQKSKVSTKSEPWWANSADITEYIRPQTIPEIDGQVDTVKLSQLSQKDASHLLFALRSKNQAAVRHLIKSNVDLTPEMRHDLEGVLGREKLPKLAKLLGDVYREQGRLRDAEEMYRMAVGAEWEIEGTKFFEAKLDLGALCLELGKNEDAEKLFQEVLAYSKDQRTKQKQAAKAAKKRAQEKAQEKAQAKVQDKTNDQAKFPAGSGQKPFSRTDTMAFTRSNTFGLSRSDTATFSRSNTFADGLKGNEHEAIDKTQEHRMNKIERLEDRAIAGLTLLYAEQGNLAKAAETYIFALEDFSEKPLDQVEAFTYEWAPRLYEDYNFRKARTKEREDVYKLALKRFSTDLGEDHSLTLITALNLGMNYKIQKKKAESEEMLKVALRGFRNTFQKKHLVKAGSEHFMTLRCLQELAGWSVEEGRFREAELTLCQVMNGFSAKFGMDPEHPFSLLAALDQGRCYLYSQNLDKAEEMFNKALTGFKQHEKFGDRHMFTAEAMRLLGMACANKGDLNTAEKHIKKAISLLQRSYKLPHSYLCAAWESYALVQESQGRLGESMSSIRKSLDGYKTSAGSKSSRTLEASFVLGRLYRKQGNLEDAFEWFQKVVDGLDDLLGAYNRQTLQACAELGSLCRQQRKFDLAEQKYQRAQRGYERSLDADDPLIFEAAYQLGLVYKDQWKWSSAEKSLLKALHGLEKIPNHNLRTKAAVDLGDVYTGWHKFDKAEGMYDRAAREYSNTVGNDEPITLEVTLKLVDVRIESLKQASPGPANAAEQGKIEQIQRTIEEVQQTYNRILPPDDPRVEHPSLYLGRLMYKQGEIDQAKDLLEPALKNLQAHGGEDELATIDMKATLGYIMQDQNELDDAELLIEDARQGYEKLNHPSTIIALKALIDLYQGLNKTDELQNVKEDLQKHYQRLHGPEAAEELMSRINKSRFSFRDPQSAMRLSRRRTHNDSNNEQWDDSDCDDSEDDESEDEDEDEEEYEATWRGNNKKNSYQTGGGYAIADYWDDSGFHTVEEREEHVLCGVRGLPADSLDKIIKVLTDRMICRMCKARFNSRNLLFNHLADSGHEMTGETEPTTTRETEPVPTHEEPPEPAANPLNCGHCSQEFASRRQLSKHLRATGHVTETGQDHETAVEIEPIPVPEFEPSPTHVEVPEPTANSLICRRCGEEFTSKSQLFRHLRATDHGIATEPVHQTTGGIESTTVRHTEPIPTYRQVPEPAASALSCRQCGQEFPSKSQLFKHLRATNHGVDTGPVPEPEVKEAAMRQVTQYSPSPYTPPASNGATSLSCRQCGQEFPSKSQLFKHLRATDHGTETGPAFETVVPAEPEMEKVAELRGYQHSPSLPAFNDPTSFLTCKLCAQVFLSRNQLFNHLSTTGHHVEENAAIEPASTTTYTSDYVMTGDETICDQCGRPFNSANKLRKHLKSTGHIMGPGPPGAMMPFPSWDAELPYRDIPSLQGKVCLVTGANSGLGEATLAALARHEPATLYLAARSHAKAEAALTRVRATSAAAAAADIRILDLDLASFGSIKAAAARVNREVNRLDILQLNAGVAMVPNNTTQEGYEVQFGTNYLGHALLTQLLMPLLLQTAQLPGGADVRIVSMSSVGHKLFASKKGIFFDELKTDMKSHSGAELYGEANLAKTLFAYELAKRYPQITSSSLHPGTVKSNVWGGEKGVNALINYLVVKPLVALTGVSNEEGARNQLWCTFSNDVENGRYYEPVGKAGKDGPLSRDDALSARLWEWTDKELQAHGAPGWPRSA</sequence>
<dbReference type="PANTHER" id="PTHR24320">
    <property type="entry name" value="RETINOL DEHYDROGENASE"/>
    <property type="match status" value="1"/>
</dbReference>
<feature type="compositionally biased region" description="Acidic residues" evidence="6">
    <location>
        <begin position="77"/>
        <end position="91"/>
    </location>
</feature>
<comment type="similarity">
    <text evidence="1">Belongs to the short-chain dehydrogenases/reductases (SDR) family.</text>
</comment>
<dbReference type="InterPro" id="IPR036291">
    <property type="entry name" value="NAD(P)-bd_dom_sf"/>
</dbReference>
<dbReference type="STRING" id="5601.A0A0D2G5M8"/>
<dbReference type="Proteomes" id="UP000054266">
    <property type="component" value="Unassembled WGS sequence"/>
</dbReference>
<feature type="compositionally biased region" description="Polar residues" evidence="6">
    <location>
        <begin position="846"/>
        <end position="868"/>
    </location>
</feature>
<evidence type="ECO:0000256" key="4">
    <source>
        <dbReference type="PROSITE-ProRule" id="PRU00042"/>
    </source>
</evidence>
<feature type="domain" description="C2H2-type" evidence="7">
    <location>
        <begin position="2261"/>
        <end position="2285"/>
    </location>
</feature>
<proteinExistence type="inferred from homology"/>
<dbReference type="SMART" id="SM00355">
    <property type="entry name" value="ZnF_C2H2"/>
    <property type="match status" value="7"/>
</dbReference>
<feature type="compositionally biased region" description="Acidic residues" evidence="6">
    <location>
        <begin position="1812"/>
        <end position="1837"/>
    </location>
</feature>
<feature type="region of interest" description="Disordered" evidence="6">
    <location>
        <begin position="1027"/>
        <end position="1071"/>
    </location>
</feature>
<evidence type="ECO:0000256" key="1">
    <source>
        <dbReference type="ARBA" id="ARBA00006484"/>
    </source>
</evidence>
<feature type="region of interest" description="Disordered" evidence="6">
    <location>
        <begin position="1790"/>
        <end position="1849"/>
    </location>
</feature>
<reference evidence="8 9" key="1">
    <citation type="submission" date="2015-01" db="EMBL/GenBank/DDBJ databases">
        <title>The Genome Sequence of Capronia semiimmersa CBS27337.</title>
        <authorList>
            <consortium name="The Broad Institute Genomics Platform"/>
            <person name="Cuomo C."/>
            <person name="de Hoog S."/>
            <person name="Gorbushina A."/>
            <person name="Stielow B."/>
            <person name="Teixiera M."/>
            <person name="Abouelleil A."/>
            <person name="Chapman S.B."/>
            <person name="Priest M."/>
            <person name="Young S.K."/>
            <person name="Wortman J."/>
            <person name="Nusbaum C."/>
            <person name="Birren B."/>
        </authorList>
    </citation>
    <scope>NUCLEOTIDE SEQUENCE [LARGE SCALE GENOMIC DNA]</scope>
    <source>
        <strain evidence="8 9">CBS 27337</strain>
    </source>
</reference>
<dbReference type="Gene3D" id="3.30.160.60">
    <property type="entry name" value="Classic Zinc Finger"/>
    <property type="match status" value="3"/>
</dbReference>
<evidence type="ECO:0000313" key="8">
    <source>
        <dbReference type="EMBL" id="KIW67314.1"/>
    </source>
</evidence>
<evidence type="ECO:0000256" key="5">
    <source>
        <dbReference type="PROSITE-ProRule" id="PRU00339"/>
    </source>
</evidence>
<organism evidence="8 9">
    <name type="scientific">Phialophora macrospora</name>
    <dbReference type="NCBI Taxonomy" id="1851006"/>
    <lineage>
        <taxon>Eukaryota</taxon>
        <taxon>Fungi</taxon>
        <taxon>Dikarya</taxon>
        <taxon>Ascomycota</taxon>
        <taxon>Pezizomycotina</taxon>
        <taxon>Eurotiomycetes</taxon>
        <taxon>Chaetothyriomycetidae</taxon>
        <taxon>Chaetothyriales</taxon>
        <taxon>Herpotrichiellaceae</taxon>
        <taxon>Phialophora</taxon>
    </lineage>
</organism>
<feature type="compositionally biased region" description="Acidic residues" evidence="6">
    <location>
        <begin position="820"/>
        <end position="842"/>
    </location>
</feature>
<dbReference type="InterPro" id="IPR011990">
    <property type="entry name" value="TPR-like_helical_dom_sf"/>
</dbReference>
<gene>
    <name evidence="8" type="ORF">PV04_06578</name>
</gene>
<dbReference type="PANTHER" id="PTHR24320:SF282">
    <property type="entry name" value="WW DOMAIN-CONTAINING OXIDOREDUCTASE"/>
    <property type="match status" value="1"/>
</dbReference>
<keyword evidence="2" id="KW-0521">NADP</keyword>
<feature type="region of interest" description="Disordered" evidence="6">
    <location>
        <begin position="820"/>
        <end position="869"/>
    </location>
</feature>
<keyword evidence="9" id="KW-1185">Reference proteome</keyword>
<evidence type="ECO:0000256" key="6">
    <source>
        <dbReference type="SAM" id="MobiDB-lite"/>
    </source>
</evidence>
<keyword evidence="4" id="KW-0862">Zinc</keyword>
<feature type="region of interest" description="Disordered" evidence="6">
    <location>
        <begin position="32"/>
        <end position="105"/>
    </location>
</feature>
<evidence type="ECO:0000256" key="3">
    <source>
        <dbReference type="ARBA" id="ARBA00023002"/>
    </source>
</evidence>
<feature type="repeat" description="TPR" evidence="5">
    <location>
        <begin position="1434"/>
        <end position="1467"/>
    </location>
</feature>
<dbReference type="PROSITE" id="PS50005">
    <property type="entry name" value="TPR"/>
    <property type="match status" value="1"/>
</dbReference>
<dbReference type="GO" id="GO:0016491">
    <property type="term" value="F:oxidoreductase activity"/>
    <property type="evidence" value="ECO:0007669"/>
    <property type="project" value="UniProtKB-KW"/>
</dbReference>
<keyword evidence="5" id="KW-0802">TPR repeat</keyword>
<dbReference type="SUPFAM" id="SSF51735">
    <property type="entry name" value="NAD(P)-binding Rossmann-fold domains"/>
    <property type="match status" value="1"/>
</dbReference>
<feature type="domain" description="C2H2-type" evidence="7">
    <location>
        <begin position="2017"/>
        <end position="2041"/>
    </location>
</feature>
<dbReference type="InterPro" id="IPR036236">
    <property type="entry name" value="Znf_C2H2_sf"/>
</dbReference>
<dbReference type="InterPro" id="IPR002347">
    <property type="entry name" value="SDR_fam"/>
</dbReference>
<keyword evidence="4" id="KW-0863">Zinc-finger</keyword>
<name>A0A0D2G5M8_9EURO</name>
<dbReference type="PROSITE" id="PS00028">
    <property type="entry name" value="ZINC_FINGER_C2H2_1"/>
    <property type="match status" value="7"/>
</dbReference>
<feature type="compositionally biased region" description="Acidic residues" evidence="6">
    <location>
        <begin position="41"/>
        <end position="70"/>
    </location>
</feature>
<dbReference type="Gene3D" id="3.40.50.720">
    <property type="entry name" value="NAD(P)-binding Rossmann-like Domain"/>
    <property type="match status" value="1"/>
</dbReference>
<dbReference type="PRINTS" id="PR00081">
    <property type="entry name" value="GDHRDH"/>
</dbReference>
<feature type="domain" description="C2H2-type" evidence="7">
    <location>
        <begin position="2210"/>
        <end position="2240"/>
    </location>
</feature>
<feature type="domain" description="C2H2-type" evidence="7">
    <location>
        <begin position="2143"/>
        <end position="2172"/>
    </location>
</feature>
<feature type="compositionally biased region" description="Basic and acidic residues" evidence="6">
    <location>
        <begin position="1933"/>
        <end position="1946"/>
    </location>
</feature>
<protein>
    <recommendedName>
        <fullName evidence="7">C2H2-type domain-containing protein</fullName>
    </recommendedName>
</protein>
<feature type="domain" description="C2H2-type" evidence="7">
    <location>
        <begin position="1954"/>
        <end position="1983"/>
    </location>
</feature>
<dbReference type="SUPFAM" id="SSF57667">
    <property type="entry name" value="beta-beta-alpha zinc fingers"/>
    <property type="match status" value="1"/>
</dbReference>
<feature type="region of interest" description="Disordered" evidence="6">
    <location>
        <begin position="1922"/>
        <end position="1952"/>
    </location>
</feature>
<dbReference type="Pfam" id="PF13424">
    <property type="entry name" value="TPR_12"/>
    <property type="match status" value="2"/>
</dbReference>
<evidence type="ECO:0000256" key="2">
    <source>
        <dbReference type="ARBA" id="ARBA00022857"/>
    </source>
</evidence>
<dbReference type="SMART" id="SM00028">
    <property type="entry name" value="TPR"/>
    <property type="match status" value="8"/>
</dbReference>
<dbReference type="InterPro" id="IPR019734">
    <property type="entry name" value="TPR_rpt"/>
</dbReference>
<dbReference type="EMBL" id="KN846959">
    <property type="protein sequence ID" value="KIW67314.1"/>
    <property type="molecule type" value="Genomic_DNA"/>
</dbReference>
<dbReference type="GO" id="GO:0008270">
    <property type="term" value="F:zinc ion binding"/>
    <property type="evidence" value="ECO:0007669"/>
    <property type="project" value="UniProtKB-KW"/>
</dbReference>
<dbReference type="SUPFAM" id="SSF48452">
    <property type="entry name" value="TPR-like"/>
    <property type="match status" value="4"/>
</dbReference>
<dbReference type="Gene3D" id="1.25.40.10">
    <property type="entry name" value="Tetratricopeptide repeat domain"/>
    <property type="match status" value="5"/>
</dbReference>
<keyword evidence="4" id="KW-0479">Metal-binding</keyword>
<dbReference type="HOGENOM" id="CLU_227794_0_0_1"/>
<dbReference type="Pfam" id="PF00106">
    <property type="entry name" value="adh_short"/>
    <property type="match status" value="1"/>
</dbReference>